<protein>
    <submittedName>
        <fullName evidence="2">Uncharacterized protein</fullName>
    </submittedName>
</protein>
<dbReference type="EMBL" id="JAFIRN010000002">
    <property type="protein sequence ID" value="KAG5854067.1"/>
    <property type="molecule type" value="Genomic_DNA"/>
</dbReference>
<evidence type="ECO:0000313" key="2">
    <source>
        <dbReference type="EMBL" id="KAG5854067.1"/>
    </source>
</evidence>
<evidence type="ECO:0000256" key="1">
    <source>
        <dbReference type="SAM" id="MobiDB-lite"/>
    </source>
</evidence>
<feature type="compositionally biased region" description="Polar residues" evidence="1">
    <location>
        <begin position="52"/>
        <end position="61"/>
    </location>
</feature>
<accession>A0A9D3S8Q7</accession>
<dbReference type="AlphaFoldDB" id="A0A9D3S8Q7"/>
<feature type="compositionally biased region" description="Low complexity" evidence="1">
    <location>
        <begin position="130"/>
        <end position="140"/>
    </location>
</feature>
<feature type="region of interest" description="Disordered" evidence="1">
    <location>
        <begin position="1"/>
        <end position="81"/>
    </location>
</feature>
<gene>
    <name evidence="2" type="ORF">ANANG_G00033580</name>
</gene>
<sequence length="153" mass="15911">MAVCPFEPIIAKEREGRKREGSNSCPEGNHGKLERSVSAAVMATSGYVEDLQQPSQPQGGSVTMAPGQHPAPPPAPPSAPPQFLVELQTNAAAATPSHYVTAEIQSVAAQPSNGQSTPQYIVVTVTEGSLHSNDSVSDSSPPGLGFRRGSPLR</sequence>
<organism evidence="2 3">
    <name type="scientific">Anguilla anguilla</name>
    <name type="common">European freshwater eel</name>
    <name type="synonym">Muraena anguilla</name>
    <dbReference type="NCBI Taxonomy" id="7936"/>
    <lineage>
        <taxon>Eukaryota</taxon>
        <taxon>Metazoa</taxon>
        <taxon>Chordata</taxon>
        <taxon>Craniata</taxon>
        <taxon>Vertebrata</taxon>
        <taxon>Euteleostomi</taxon>
        <taxon>Actinopterygii</taxon>
        <taxon>Neopterygii</taxon>
        <taxon>Teleostei</taxon>
        <taxon>Anguilliformes</taxon>
        <taxon>Anguillidae</taxon>
        <taxon>Anguilla</taxon>
    </lineage>
</organism>
<dbReference type="Proteomes" id="UP001044222">
    <property type="component" value="Unassembled WGS sequence"/>
</dbReference>
<evidence type="ECO:0000313" key="3">
    <source>
        <dbReference type="Proteomes" id="UP001044222"/>
    </source>
</evidence>
<proteinExistence type="predicted"/>
<keyword evidence="3" id="KW-1185">Reference proteome</keyword>
<feature type="compositionally biased region" description="Pro residues" evidence="1">
    <location>
        <begin position="69"/>
        <end position="80"/>
    </location>
</feature>
<reference evidence="2" key="1">
    <citation type="submission" date="2021-01" db="EMBL/GenBank/DDBJ databases">
        <title>A chromosome-scale assembly of European eel, Anguilla anguilla.</title>
        <authorList>
            <person name="Henkel C."/>
            <person name="Jong-Raadsen S.A."/>
            <person name="Dufour S."/>
            <person name="Weltzien F.-A."/>
            <person name="Palstra A.P."/>
            <person name="Pelster B."/>
            <person name="Spaink H.P."/>
            <person name="Van Den Thillart G.E."/>
            <person name="Jansen H."/>
            <person name="Zahm M."/>
            <person name="Klopp C."/>
            <person name="Cedric C."/>
            <person name="Louis A."/>
            <person name="Berthelot C."/>
            <person name="Parey E."/>
            <person name="Roest Crollius H."/>
            <person name="Montfort J."/>
            <person name="Robinson-Rechavi M."/>
            <person name="Bucao C."/>
            <person name="Bouchez O."/>
            <person name="Gislard M."/>
            <person name="Lluch J."/>
            <person name="Milhes M."/>
            <person name="Lampietro C."/>
            <person name="Lopez Roques C."/>
            <person name="Donnadieu C."/>
            <person name="Braasch I."/>
            <person name="Desvignes T."/>
            <person name="Postlethwait J."/>
            <person name="Bobe J."/>
            <person name="Guiguen Y."/>
            <person name="Dirks R."/>
        </authorList>
    </citation>
    <scope>NUCLEOTIDE SEQUENCE</scope>
    <source>
        <strain evidence="2">Tag_6206</strain>
        <tissue evidence="2">Liver</tissue>
    </source>
</reference>
<feature type="region of interest" description="Disordered" evidence="1">
    <location>
        <begin position="130"/>
        <end position="153"/>
    </location>
</feature>
<comment type="caution">
    <text evidence="2">The sequence shown here is derived from an EMBL/GenBank/DDBJ whole genome shotgun (WGS) entry which is preliminary data.</text>
</comment>
<feature type="compositionally biased region" description="Basic and acidic residues" evidence="1">
    <location>
        <begin position="10"/>
        <end position="21"/>
    </location>
</feature>
<name>A0A9D3S8Q7_ANGAN</name>